<keyword evidence="1" id="KW-1185">Reference proteome</keyword>
<dbReference type="WBParaSite" id="TMUE_2000008203.1">
    <property type="protein sequence ID" value="TMUE_2000008203.1"/>
    <property type="gene ID" value="WBGene00288924"/>
</dbReference>
<name>A0A5S6QLX4_TRIMR</name>
<evidence type="ECO:0000313" key="2">
    <source>
        <dbReference type="WBParaSite" id="TMUE_2000008203.1"/>
    </source>
</evidence>
<dbReference type="AlphaFoldDB" id="A0A5S6QLX4"/>
<proteinExistence type="predicted"/>
<evidence type="ECO:0000313" key="1">
    <source>
        <dbReference type="Proteomes" id="UP000046395"/>
    </source>
</evidence>
<protein>
    <submittedName>
        <fullName evidence="2">Uncharacterized protein</fullName>
    </submittedName>
</protein>
<organism evidence="1 2">
    <name type="scientific">Trichuris muris</name>
    <name type="common">Mouse whipworm</name>
    <dbReference type="NCBI Taxonomy" id="70415"/>
    <lineage>
        <taxon>Eukaryota</taxon>
        <taxon>Metazoa</taxon>
        <taxon>Ecdysozoa</taxon>
        <taxon>Nematoda</taxon>
        <taxon>Enoplea</taxon>
        <taxon>Dorylaimia</taxon>
        <taxon>Trichinellida</taxon>
        <taxon>Trichuridae</taxon>
        <taxon>Trichuris</taxon>
    </lineage>
</organism>
<accession>A0A5S6QLX4</accession>
<reference evidence="2" key="1">
    <citation type="submission" date="2019-12" db="UniProtKB">
        <authorList>
            <consortium name="WormBaseParasite"/>
        </authorList>
    </citation>
    <scope>IDENTIFICATION</scope>
</reference>
<sequence>MSANVLTEIVVLKHAESVDRVLGNNWIEFYDHNGRRTDEKFPEKVLKLNEFGVPVLLPKRSMETIEEFITRLNMLTRLLPIKHRDCIGMLIAHGSTISVLGKYVNTDEMKLLPADKITRIFKMVPPLTSLSLQREASGWTVKSYPLKYSPLLRPLSKDPDCIAKFGSHK</sequence>
<dbReference type="Proteomes" id="UP000046395">
    <property type="component" value="Unassembled WGS sequence"/>
</dbReference>